<dbReference type="CDD" id="cd04179">
    <property type="entry name" value="DPM_DPG-synthase_like"/>
    <property type="match status" value="1"/>
</dbReference>
<evidence type="ECO:0000259" key="9">
    <source>
        <dbReference type="Pfam" id="PF00535"/>
    </source>
</evidence>
<feature type="transmembrane region" description="Helical" evidence="8">
    <location>
        <begin position="518"/>
        <end position="537"/>
    </location>
</feature>
<keyword evidence="5" id="KW-0448">Lipopolysaccharide biosynthesis</keyword>
<evidence type="ECO:0000313" key="11">
    <source>
        <dbReference type="EMBL" id="BBO31034.1"/>
    </source>
</evidence>
<dbReference type="Gene3D" id="3.90.550.10">
    <property type="entry name" value="Spore Coat Polysaccharide Biosynthesis Protein SpsA, Chain A"/>
    <property type="match status" value="1"/>
</dbReference>
<feature type="transmembrane region" description="Helical" evidence="8">
    <location>
        <begin position="582"/>
        <end position="599"/>
    </location>
</feature>
<dbReference type="Pfam" id="PF13231">
    <property type="entry name" value="PMT_2"/>
    <property type="match status" value="1"/>
</dbReference>
<keyword evidence="3 11" id="KW-0808">Transferase</keyword>
<dbReference type="Pfam" id="PF00535">
    <property type="entry name" value="Glycos_transf_2"/>
    <property type="match status" value="1"/>
</dbReference>
<dbReference type="GO" id="GO:0005886">
    <property type="term" value="C:plasma membrane"/>
    <property type="evidence" value="ECO:0007669"/>
    <property type="project" value="TreeGrafter"/>
</dbReference>
<feature type="transmembrane region" description="Helical" evidence="8">
    <location>
        <begin position="558"/>
        <end position="576"/>
    </location>
</feature>
<protein>
    <submittedName>
        <fullName evidence="11">Glycosyltransferase</fullName>
    </submittedName>
</protein>
<dbReference type="PANTHER" id="PTHR48090">
    <property type="entry name" value="UNDECAPRENYL-PHOSPHATE 4-DEOXY-4-FORMAMIDO-L-ARABINOSE TRANSFERASE-RELATED"/>
    <property type="match status" value="1"/>
</dbReference>
<accession>A0A5K7X2Z9</accession>
<reference evidence="12" key="1">
    <citation type="submission" date="2019-10" db="EMBL/GenBank/DDBJ databases">
        <title>Lacipirellula parvula gen. nov., sp. nov., representing a lineage of planctomycetes widespread in freshwater anoxic habitats, and description of the family Lacipirellulaceae.</title>
        <authorList>
            <person name="Dedysh S.N."/>
            <person name="Kulichevskaya I.S."/>
            <person name="Beletsky A.V."/>
            <person name="Rakitin A.L."/>
            <person name="Mardanov A.V."/>
            <person name="Ivanova A.A."/>
            <person name="Saltykova V.X."/>
            <person name="Rijpstra W.I.C."/>
            <person name="Sinninghe Damste J.S."/>
            <person name="Ravin N.V."/>
        </authorList>
    </citation>
    <scope>NUCLEOTIDE SEQUENCE [LARGE SCALE GENOMIC DNA]</scope>
    <source>
        <strain evidence="12">PX69</strain>
    </source>
</reference>
<keyword evidence="7 8" id="KW-0472">Membrane</keyword>
<feature type="transmembrane region" description="Helical" evidence="8">
    <location>
        <begin position="426"/>
        <end position="450"/>
    </location>
</feature>
<feature type="domain" description="Glycosyltransferase RgtA/B/C/D-like" evidence="10">
    <location>
        <begin position="325"/>
        <end position="481"/>
    </location>
</feature>
<evidence type="ECO:0000259" key="10">
    <source>
        <dbReference type="Pfam" id="PF13231"/>
    </source>
</evidence>
<feature type="transmembrane region" description="Helical" evidence="8">
    <location>
        <begin position="471"/>
        <end position="488"/>
    </location>
</feature>
<dbReference type="AlphaFoldDB" id="A0A5K7X2Z9"/>
<evidence type="ECO:0000256" key="6">
    <source>
        <dbReference type="ARBA" id="ARBA00022989"/>
    </source>
</evidence>
<dbReference type="PANTHER" id="PTHR48090:SF3">
    <property type="entry name" value="UNDECAPRENYL-PHOSPHATE 4-DEOXY-4-FORMAMIDO-L-ARABINOSE TRANSFERASE"/>
    <property type="match status" value="1"/>
</dbReference>
<organism evidence="11 12">
    <name type="scientific">Lacipirellula parvula</name>
    <dbReference type="NCBI Taxonomy" id="2650471"/>
    <lineage>
        <taxon>Bacteria</taxon>
        <taxon>Pseudomonadati</taxon>
        <taxon>Planctomycetota</taxon>
        <taxon>Planctomycetia</taxon>
        <taxon>Pirellulales</taxon>
        <taxon>Lacipirellulaceae</taxon>
        <taxon>Lacipirellula</taxon>
    </lineage>
</organism>
<dbReference type="GO" id="GO:0099621">
    <property type="term" value="F:undecaprenyl-phosphate 4-deoxy-4-formamido-L-arabinose transferase activity"/>
    <property type="evidence" value="ECO:0007669"/>
    <property type="project" value="TreeGrafter"/>
</dbReference>
<feature type="transmembrane region" description="Helical" evidence="8">
    <location>
        <begin position="620"/>
        <end position="639"/>
    </location>
</feature>
<feature type="domain" description="Glycosyltransferase 2-like" evidence="9">
    <location>
        <begin position="21"/>
        <end position="180"/>
    </location>
</feature>
<gene>
    <name evidence="11" type="ORF">PLANPX_0646</name>
</gene>
<feature type="transmembrane region" description="Helical" evidence="8">
    <location>
        <begin position="350"/>
        <end position="368"/>
    </location>
</feature>
<evidence type="ECO:0000256" key="8">
    <source>
        <dbReference type="SAM" id="Phobius"/>
    </source>
</evidence>
<evidence type="ECO:0000256" key="1">
    <source>
        <dbReference type="ARBA" id="ARBA00022475"/>
    </source>
</evidence>
<sequence length="821" mass="91042">MFQNSSKALARAATPTSNGISLVLPAWNEAESIERAVSEAEAALATVSDCFEVIVVDDGSSDETAVRVTAMAATRPSVRLIRHEANRGYGAALRSGFEAANFELVAFTDADCQFHLTELDRFVLLSRDYEIVCGYRIDRKDSPLRCLYSRVYNQLVRLLLDTGVRDVDCALKMFRRETLNECDITENGFLVNAEIISQARRQGRSIVEVGVSHRPREAGTSTVSIAHIPVVLASLVRHWWNKVQFSAADGQSAVEAKLSPEKAASDRRFRFAEFILILVAAILLLSNLNYPLIDRDETRYGEIPREMIESGDWTLPTLNFQPYYDKPVLLYWLCATSYSIFGVSPGAARIIPAICGLATLLATVWLGNRVFGRRAGFFAGLALFLSVGFLGGSRILLLDGLLTCFTTISFVAAYEAVKSDKLNWKWWTITALAAGLGFLCKGPISVVLLAPPLVMHCWLTKNPARLLVRHWAYLFAIVVFVNAPWFYAVSQRDPAFIGEFFYRHNLQRFAGAFHAEPFWYFVPILLVAGHPWTFMAIPYASFLWSKKDPIRKLRSRSLSFPVLWSAWCFAFFSMSSCKLPTYILPAAPAFALMIGHYLDRAVFASIGEIGAEFSRRWSPWLASMATCLGGIGFTIFMLMSGLESWTAGAAISSLWILLAAGAVLSMRRWPTPAFQWSVCVSVTLILSAVVLHRNIPRFAFAETVFGSGSPVALDVRGTIPMATIGHEWSSVPFDLDRNDVQHFEANCMSDLIEYAGQHEQAILVLKTDQQVEYLRKSLPPGKHLIKVADRGPAKVVLAVMDAPGEAALIGAKPVANIKNIR</sequence>
<dbReference type="InterPro" id="IPR029044">
    <property type="entry name" value="Nucleotide-diphossugar_trans"/>
</dbReference>
<dbReference type="RefSeq" id="WP_172991819.1">
    <property type="nucleotide sequence ID" value="NZ_AP021861.1"/>
</dbReference>
<dbReference type="Proteomes" id="UP000326837">
    <property type="component" value="Chromosome"/>
</dbReference>
<dbReference type="InterPro" id="IPR050256">
    <property type="entry name" value="Glycosyltransferase_2"/>
</dbReference>
<keyword evidence="4 8" id="KW-0812">Transmembrane</keyword>
<name>A0A5K7X2Z9_9BACT</name>
<evidence type="ECO:0000256" key="2">
    <source>
        <dbReference type="ARBA" id="ARBA00022676"/>
    </source>
</evidence>
<feature type="transmembrane region" description="Helical" evidence="8">
    <location>
        <begin position="374"/>
        <end position="391"/>
    </location>
</feature>
<dbReference type="GO" id="GO:0009103">
    <property type="term" value="P:lipopolysaccharide biosynthetic process"/>
    <property type="evidence" value="ECO:0007669"/>
    <property type="project" value="UniProtKB-KW"/>
</dbReference>
<keyword evidence="12" id="KW-1185">Reference proteome</keyword>
<keyword evidence="1" id="KW-1003">Cell membrane</keyword>
<feature type="transmembrane region" description="Helical" evidence="8">
    <location>
        <begin position="645"/>
        <end position="666"/>
    </location>
</feature>
<feature type="transmembrane region" description="Helical" evidence="8">
    <location>
        <begin position="673"/>
        <end position="691"/>
    </location>
</feature>
<feature type="transmembrane region" description="Helical" evidence="8">
    <location>
        <begin position="271"/>
        <end position="290"/>
    </location>
</feature>
<evidence type="ECO:0000256" key="3">
    <source>
        <dbReference type="ARBA" id="ARBA00022679"/>
    </source>
</evidence>
<dbReference type="InterPro" id="IPR038731">
    <property type="entry name" value="RgtA/B/C-like"/>
</dbReference>
<evidence type="ECO:0000256" key="7">
    <source>
        <dbReference type="ARBA" id="ARBA00023136"/>
    </source>
</evidence>
<dbReference type="SUPFAM" id="SSF53448">
    <property type="entry name" value="Nucleotide-diphospho-sugar transferases"/>
    <property type="match status" value="1"/>
</dbReference>
<keyword evidence="6 8" id="KW-1133">Transmembrane helix</keyword>
<keyword evidence="2" id="KW-0328">Glycosyltransferase</keyword>
<proteinExistence type="predicted"/>
<evidence type="ECO:0000256" key="4">
    <source>
        <dbReference type="ARBA" id="ARBA00022692"/>
    </source>
</evidence>
<dbReference type="EMBL" id="AP021861">
    <property type="protein sequence ID" value="BBO31034.1"/>
    <property type="molecule type" value="Genomic_DNA"/>
</dbReference>
<evidence type="ECO:0000313" key="12">
    <source>
        <dbReference type="Proteomes" id="UP000326837"/>
    </source>
</evidence>
<dbReference type="InterPro" id="IPR001173">
    <property type="entry name" value="Glyco_trans_2-like"/>
</dbReference>
<dbReference type="KEGG" id="lpav:PLANPX_0646"/>
<evidence type="ECO:0000256" key="5">
    <source>
        <dbReference type="ARBA" id="ARBA00022985"/>
    </source>
</evidence>